<gene>
    <name evidence="1" type="ORF">HKK74_36415</name>
</gene>
<organism evidence="1 2">
    <name type="scientific">Actinomadura alba</name>
    <dbReference type="NCBI Taxonomy" id="406431"/>
    <lineage>
        <taxon>Bacteria</taxon>
        <taxon>Bacillati</taxon>
        <taxon>Actinomycetota</taxon>
        <taxon>Actinomycetes</taxon>
        <taxon>Streptosporangiales</taxon>
        <taxon>Thermomonosporaceae</taxon>
        <taxon>Actinomadura</taxon>
    </lineage>
</organism>
<name>A0ABR7M1L6_9ACTN</name>
<keyword evidence="2" id="KW-1185">Reference proteome</keyword>
<protein>
    <submittedName>
        <fullName evidence="1">Uncharacterized protein</fullName>
    </submittedName>
</protein>
<dbReference type="EMBL" id="JABVEC010000052">
    <property type="protein sequence ID" value="MBC6470936.1"/>
    <property type="molecule type" value="Genomic_DNA"/>
</dbReference>
<sequence>MPEETAKELRIRTDYDRPLEAFAGGQPVVSHPCYPKEVRLGNATAKDIYCYADNRPADSPYGFDVLAHFSHSFYKPYNVTLDFTDMNVYIARGKAT</sequence>
<dbReference type="Proteomes" id="UP000805614">
    <property type="component" value="Unassembled WGS sequence"/>
</dbReference>
<comment type="caution">
    <text evidence="1">The sequence shown here is derived from an EMBL/GenBank/DDBJ whole genome shotgun (WGS) entry which is preliminary data.</text>
</comment>
<evidence type="ECO:0000313" key="1">
    <source>
        <dbReference type="EMBL" id="MBC6470936.1"/>
    </source>
</evidence>
<accession>A0ABR7M1L6</accession>
<evidence type="ECO:0000313" key="2">
    <source>
        <dbReference type="Proteomes" id="UP000805614"/>
    </source>
</evidence>
<dbReference type="RefSeq" id="WP_187247978.1">
    <property type="nucleotide sequence ID" value="NZ_BAAAOK010000065.1"/>
</dbReference>
<proteinExistence type="predicted"/>
<reference evidence="1 2" key="1">
    <citation type="submission" date="2020-06" db="EMBL/GenBank/DDBJ databases">
        <title>Actinomadura xiongansis sp. nov., isolated from soil of Baiyangdian.</title>
        <authorList>
            <person name="Zhang X."/>
        </authorList>
    </citation>
    <scope>NUCLEOTIDE SEQUENCE [LARGE SCALE GENOMIC DNA]</scope>
    <source>
        <strain evidence="1 2">HBUM206468</strain>
    </source>
</reference>